<dbReference type="EMBL" id="CP066776">
    <property type="protein sequence ID" value="QQL45173.1"/>
    <property type="molecule type" value="Genomic_DNA"/>
</dbReference>
<dbReference type="SUPFAM" id="SSF53300">
    <property type="entry name" value="vWA-like"/>
    <property type="match status" value="1"/>
</dbReference>
<keyword evidence="3" id="KW-1133">Transmembrane helix</keyword>
<keyword evidence="2" id="KW-0812">Transmembrane</keyword>
<organism evidence="5 6">
    <name type="scientific">Sulfuriroseicoccus oceanibius</name>
    <dbReference type="NCBI Taxonomy" id="2707525"/>
    <lineage>
        <taxon>Bacteria</taxon>
        <taxon>Pseudomonadati</taxon>
        <taxon>Verrucomicrobiota</taxon>
        <taxon>Verrucomicrobiia</taxon>
        <taxon>Verrucomicrobiales</taxon>
        <taxon>Verrucomicrobiaceae</taxon>
        <taxon>Sulfuriroseicoccus</taxon>
    </lineage>
</organism>
<reference evidence="5 6" key="1">
    <citation type="submission" date="2020-12" db="EMBL/GenBank/DDBJ databases">
        <title>Sulforoseuscoccus oceanibium gen. nov., sp. nov., a representative of the phylum Verrucomicrobia with special cytoplasmic membrane, and proposal of Sulforoseuscoccusaceae fam. nov.</title>
        <authorList>
            <person name="Xi F."/>
        </authorList>
    </citation>
    <scope>NUCLEOTIDE SEQUENCE [LARGE SCALE GENOMIC DNA]</scope>
    <source>
        <strain evidence="5 6">T37</strain>
    </source>
</reference>
<evidence type="ECO:0000313" key="5">
    <source>
        <dbReference type="EMBL" id="QQL45173.1"/>
    </source>
</evidence>
<gene>
    <name evidence="5" type="ORF">G3M56_000880</name>
</gene>
<keyword evidence="1" id="KW-1003">Cell membrane</keyword>
<keyword evidence="4" id="KW-0472">Membrane</keyword>
<evidence type="ECO:0000256" key="3">
    <source>
        <dbReference type="ARBA" id="ARBA00022989"/>
    </source>
</evidence>
<evidence type="ECO:0000256" key="2">
    <source>
        <dbReference type="ARBA" id="ARBA00022692"/>
    </source>
</evidence>
<evidence type="ECO:0000256" key="4">
    <source>
        <dbReference type="ARBA" id="ARBA00023136"/>
    </source>
</evidence>
<dbReference type="AlphaFoldDB" id="A0A6B3LEA1"/>
<dbReference type="InterPro" id="IPR050768">
    <property type="entry name" value="UPF0353/GerABKA_families"/>
</dbReference>
<dbReference type="RefSeq" id="WP_164365702.1">
    <property type="nucleotide sequence ID" value="NZ_CP066776.1"/>
</dbReference>
<dbReference type="SMART" id="SM00327">
    <property type="entry name" value="VWA"/>
    <property type="match status" value="1"/>
</dbReference>
<dbReference type="InterPro" id="IPR002035">
    <property type="entry name" value="VWF_A"/>
</dbReference>
<dbReference type="PROSITE" id="PS50234">
    <property type="entry name" value="VWFA"/>
    <property type="match status" value="1"/>
</dbReference>
<proteinExistence type="predicted"/>
<sequence>MMWENFQFAHPWVLWLALLLPLLLLGARRKLGGQGLRVTLPKPVTEHATVRRSHIGFSGWIGVALLCGIVALARPQLVDSEDIREFSGIEVMIALDVSRSMTARDLKLDNQAAKRLEVAKKITKEFIEQRPNDRIGMVAFSGQPFPVGPSTLDHQWLNDHIDDLRIGLVEDGTAIGSAISSAASRIDKRPAKSKVIVLVTDGANNVDNIDPIDAAKQAALLGIKVYTIAVGTEGEVQIEVPGPFGRPRLATMVSEFDPETLQEIAEVSGGAFYRAGSTKSFEDAFATINELEKTTQTKTTVFRTSELFHWPAAAALLALVIGTLIPPLDERAANLPRPRHLKTN</sequence>
<name>A0A6B3LEA1_9BACT</name>
<keyword evidence="6" id="KW-1185">Reference proteome</keyword>
<protein>
    <submittedName>
        <fullName evidence="5">VWA domain-containing protein</fullName>
    </submittedName>
</protein>
<dbReference type="InterPro" id="IPR036465">
    <property type="entry name" value="vWFA_dom_sf"/>
</dbReference>
<dbReference type="PANTHER" id="PTHR22550">
    <property type="entry name" value="SPORE GERMINATION PROTEIN"/>
    <property type="match status" value="1"/>
</dbReference>
<dbReference type="PANTHER" id="PTHR22550:SF5">
    <property type="entry name" value="LEUCINE ZIPPER PROTEIN 4"/>
    <property type="match status" value="1"/>
</dbReference>
<evidence type="ECO:0000256" key="1">
    <source>
        <dbReference type="ARBA" id="ARBA00022475"/>
    </source>
</evidence>
<dbReference type="Pfam" id="PF00092">
    <property type="entry name" value="VWA"/>
    <property type="match status" value="1"/>
</dbReference>
<evidence type="ECO:0000313" key="6">
    <source>
        <dbReference type="Proteomes" id="UP000475117"/>
    </source>
</evidence>
<dbReference type="Proteomes" id="UP000475117">
    <property type="component" value="Chromosome"/>
</dbReference>
<dbReference type="KEGG" id="soa:G3M56_000880"/>
<dbReference type="Gene3D" id="3.40.50.410">
    <property type="entry name" value="von Willebrand factor, type A domain"/>
    <property type="match status" value="1"/>
</dbReference>
<accession>A0A6B3LEA1</accession>